<protein>
    <recommendedName>
        <fullName evidence="3">Helix-hairpin-helix domain-containing protein</fullName>
    </recommendedName>
</protein>
<reference evidence="2" key="1">
    <citation type="submission" date="2019-05" db="EMBL/GenBank/DDBJ databases">
        <title>Genome sequence and methylation pattern of the halophilic Archaeon Natrinema versiforme BOL5-4.</title>
        <authorList>
            <person name="DasSarma P."/>
            <person name="Anton B.P."/>
            <person name="DasSarma S.L."/>
            <person name="Martinez F.L."/>
            <person name="Guzman D."/>
            <person name="Roberts R.J."/>
            <person name="DasSarma S."/>
        </authorList>
    </citation>
    <scope>NUCLEOTIDE SEQUENCE [LARGE SCALE GENOMIC DNA]</scope>
    <source>
        <strain evidence="2">BOL5-4</strain>
    </source>
</reference>
<organism evidence="1 2">
    <name type="scientific">Natrinema versiforme</name>
    <dbReference type="NCBI Taxonomy" id="88724"/>
    <lineage>
        <taxon>Archaea</taxon>
        <taxon>Methanobacteriati</taxon>
        <taxon>Methanobacteriota</taxon>
        <taxon>Stenosarchaea group</taxon>
        <taxon>Halobacteria</taxon>
        <taxon>Halobacteriales</taxon>
        <taxon>Natrialbaceae</taxon>
        <taxon>Natrinema</taxon>
    </lineage>
</organism>
<dbReference type="RefSeq" id="WP_138246339.1">
    <property type="nucleotide sequence ID" value="NZ_CP040330.1"/>
</dbReference>
<gene>
    <name evidence="1" type="ORF">FEJ81_16615</name>
</gene>
<dbReference type="AlphaFoldDB" id="A0A4P8WK51"/>
<dbReference type="KEGG" id="nvr:FEJ81_16615"/>
<dbReference type="SUPFAM" id="SSF47781">
    <property type="entry name" value="RuvA domain 2-like"/>
    <property type="match status" value="1"/>
</dbReference>
<evidence type="ECO:0000313" key="2">
    <source>
        <dbReference type="Proteomes" id="UP000302218"/>
    </source>
</evidence>
<name>A0A4P8WK51_9EURY</name>
<dbReference type="EMBL" id="CP040330">
    <property type="protein sequence ID" value="QCS43889.1"/>
    <property type="molecule type" value="Genomic_DNA"/>
</dbReference>
<dbReference type="Proteomes" id="UP000302218">
    <property type="component" value="Chromosome"/>
</dbReference>
<proteinExistence type="predicted"/>
<dbReference type="GeneID" id="40266930"/>
<dbReference type="Pfam" id="PF14520">
    <property type="entry name" value="HHH_5"/>
    <property type="match status" value="1"/>
</dbReference>
<dbReference type="Gene3D" id="1.10.150.20">
    <property type="entry name" value="5' to 3' exonuclease, C-terminal subdomain"/>
    <property type="match status" value="1"/>
</dbReference>
<evidence type="ECO:0000313" key="1">
    <source>
        <dbReference type="EMBL" id="QCS43889.1"/>
    </source>
</evidence>
<accession>A0A4P8WK51</accession>
<sequence>MVRDTIEEYPTVKDIEVAMKKIGRLDTQEFIRDNSSLFIHTKSETNVTNTGKHLLYDLDSLVELKKELDGQNRKEKSTAFVVETPASLNELEGDLRELKKEDEVFHEDSGLTITRTQRTDHEIKVKVDYVHRKESNRNLLNAIDRSATFSMTDTHEDDIFKVTQDFYNADQFSAVKTFFEDWDRRRQINGDSKVARADIRLTEIGNMSDRVDFVDDFLDYEPGNWDTRNVCHLGVRQADSDDDGIEEVSDGGVEEFEDLEDKSELEEQIDQQLSNISQLALDGDSLRTNPIVKKCLKNNFYFDSANIYCVDPDNAKGVEIQLKFKEKGRNAFDLTIETEYEVHDGDREDDDFSPSFRHKTRKEFRDAVVDLFSQYKNMPHLMKEAGKSYGLEDLPEVGPTKAENFENAGYDTVAKVLNASVEDLEKVDEVGETTAKIILGKEA</sequence>
<dbReference type="InterPro" id="IPR010994">
    <property type="entry name" value="RuvA_2-like"/>
</dbReference>
<evidence type="ECO:0008006" key="3">
    <source>
        <dbReference type="Google" id="ProtNLM"/>
    </source>
</evidence>
<dbReference type="OrthoDB" id="350766at2157"/>